<feature type="transmembrane region" description="Helical" evidence="1">
    <location>
        <begin position="61"/>
        <end position="81"/>
    </location>
</feature>
<evidence type="ECO:0000313" key="3">
    <source>
        <dbReference type="Proteomes" id="UP000664344"/>
    </source>
</evidence>
<keyword evidence="3" id="KW-1185">Reference proteome</keyword>
<dbReference type="InterPro" id="IPR023829">
    <property type="entry name" value="PGA_PgaD"/>
</dbReference>
<proteinExistence type="predicted"/>
<evidence type="ECO:0000256" key="1">
    <source>
        <dbReference type="SAM" id="Phobius"/>
    </source>
</evidence>
<dbReference type="NCBIfam" id="TIGR03940">
    <property type="entry name" value="PGA_PgaD"/>
    <property type="match status" value="1"/>
</dbReference>
<dbReference type="Pfam" id="PF13994">
    <property type="entry name" value="PgaD"/>
    <property type="match status" value="1"/>
</dbReference>
<feature type="transmembrane region" description="Helical" evidence="1">
    <location>
        <begin position="12"/>
        <end position="32"/>
    </location>
</feature>
<dbReference type="Proteomes" id="UP000664344">
    <property type="component" value="Unassembled WGS sequence"/>
</dbReference>
<dbReference type="EMBL" id="JAFKDB010000008">
    <property type="protein sequence ID" value="MBN7769750.1"/>
    <property type="molecule type" value="Genomic_DNA"/>
</dbReference>
<comment type="caution">
    <text evidence="2">The sequence shown here is derived from an EMBL/GenBank/DDBJ whole genome shotgun (WGS) entry which is preliminary data.</text>
</comment>
<organism evidence="2 3">
    <name type="scientific">Marinobacter daepoensis</name>
    <dbReference type="NCBI Taxonomy" id="262077"/>
    <lineage>
        <taxon>Bacteria</taxon>
        <taxon>Pseudomonadati</taxon>
        <taxon>Pseudomonadota</taxon>
        <taxon>Gammaproteobacteria</taxon>
        <taxon>Pseudomonadales</taxon>
        <taxon>Marinobacteraceae</taxon>
        <taxon>Marinobacter</taxon>
    </lineage>
</organism>
<reference evidence="2 3" key="1">
    <citation type="submission" date="2021-02" db="EMBL/GenBank/DDBJ databases">
        <title>PHA producing bacteria isolated from coastal sediment in Guangdong, Shenzhen.</title>
        <authorList>
            <person name="Zheng W."/>
            <person name="Yu S."/>
            <person name="Huang Y."/>
        </authorList>
    </citation>
    <scope>NUCLEOTIDE SEQUENCE [LARGE SCALE GENOMIC DNA]</scope>
    <source>
        <strain evidence="2 3">TN21-5</strain>
    </source>
</reference>
<protein>
    <submittedName>
        <fullName evidence="2">Poly-beta-1,6-N-acetyl-D-glucosamine biosynthesis protein PgaD</fullName>
    </submittedName>
</protein>
<keyword evidence="1" id="KW-1133">Transmembrane helix</keyword>
<sequence>MMLIQTKQHWFPRLLGNIFTLIAWAVFAFLMIDGVNTLLHEGHRPKEFALPGEFFSTLHSLLWYLLMAAMLSAVLLGWAKYSERRAARYQRRKPIPDMTDTQLASSFGVSLPILKMMQQEQILILFNNSNGTLARASFVRQGVAEMDLKSGWPQLPPERQVA</sequence>
<dbReference type="RefSeq" id="WP_029655471.1">
    <property type="nucleotide sequence ID" value="NZ_JAFKDB010000008.1"/>
</dbReference>
<gene>
    <name evidence="2" type="primary">pgaD</name>
    <name evidence="2" type="ORF">JYP53_07545</name>
</gene>
<name>A0ABS3BEH9_9GAMM</name>
<evidence type="ECO:0000313" key="2">
    <source>
        <dbReference type="EMBL" id="MBN7769750.1"/>
    </source>
</evidence>
<keyword evidence="1" id="KW-0812">Transmembrane</keyword>
<keyword evidence="1" id="KW-0472">Membrane</keyword>
<accession>A0ABS3BEH9</accession>